<feature type="transmembrane region" description="Helical" evidence="1">
    <location>
        <begin position="26"/>
        <end position="44"/>
    </location>
</feature>
<keyword evidence="1" id="KW-1133">Transmembrane helix</keyword>
<feature type="transmembrane region" description="Helical" evidence="1">
    <location>
        <begin position="56"/>
        <end position="73"/>
    </location>
</feature>
<evidence type="ECO:0000313" key="2">
    <source>
        <dbReference type="EMBL" id="KAL0086384.1"/>
    </source>
</evidence>
<organism evidence="2 3">
    <name type="scientific">Phycomyces blakesleeanus</name>
    <dbReference type="NCBI Taxonomy" id="4837"/>
    <lineage>
        <taxon>Eukaryota</taxon>
        <taxon>Fungi</taxon>
        <taxon>Fungi incertae sedis</taxon>
        <taxon>Mucoromycota</taxon>
        <taxon>Mucoromycotina</taxon>
        <taxon>Mucoromycetes</taxon>
        <taxon>Mucorales</taxon>
        <taxon>Phycomycetaceae</taxon>
        <taxon>Phycomyces</taxon>
    </lineage>
</organism>
<sequence>MLCMYVYIGCNDNKLDSLFLFCYHDYHLLIICVHVYMCMCICRLEMPQIITIQKKTYLLLIIKTIILLIYLIILKYKQIDKKKHFILTLSVLERLCICVFVYNYLLDLTGCLIA</sequence>
<keyword evidence="3" id="KW-1185">Reference proteome</keyword>
<evidence type="ECO:0000313" key="3">
    <source>
        <dbReference type="Proteomes" id="UP001448207"/>
    </source>
</evidence>
<feature type="transmembrane region" description="Helical" evidence="1">
    <location>
        <begin position="85"/>
        <end position="105"/>
    </location>
</feature>
<evidence type="ECO:0000256" key="1">
    <source>
        <dbReference type="SAM" id="Phobius"/>
    </source>
</evidence>
<reference evidence="2 3" key="1">
    <citation type="submission" date="2024-04" db="EMBL/GenBank/DDBJ databases">
        <title>Symmetric and asymmetric DNA N6-adenine methylation regulates different biological responses in Mucorales.</title>
        <authorList>
            <consortium name="Lawrence Berkeley National Laboratory"/>
            <person name="Lax C."/>
            <person name="Mondo S.J."/>
            <person name="Osorio-Concepcion M."/>
            <person name="Muszewska A."/>
            <person name="Corrochano-Luque M."/>
            <person name="Gutierrez G."/>
            <person name="Riley R."/>
            <person name="Lipzen A."/>
            <person name="Guo J."/>
            <person name="Hundley H."/>
            <person name="Amirebrahimi M."/>
            <person name="Ng V."/>
            <person name="Lorenzo-Gutierrez D."/>
            <person name="Binder U."/>
            <person name="Yang J."/>
            <person name="Song Y."/>
            <person name="Canovas D."/>
            <person name="Navarro E."/>
            <person name="Freitag M."/>
            <person name="Gabaldon T."/>
            <person name="Grigoriev I.V."/>
            <person name="Corrochano L.M."/>
            <person name="Nicolas F.E."/>
            <person name="Garre V."/>
        </authorList>
    </citation>
    <scope>NUCLEOTIDE SEQUENCE [LARGE SCALE GENOMIC DNA]</scope>
    <source>
        <strain evidence="2 3">L51</strain>
    </source>
</reference>
<keyword evidence="1" id="KW-0812">Transmembrane</keyword>
<gene>
    <name evidence="2" type="ORF">J3Q64DRAFT_1739692</name>
</gene>
<dbReference type="Proteomes" id="UP001448207">
    <property type="component" value="Unassembled WGS sequence"/>
</dbReference>
<dbReference type="EMBL" id="JBCLYO010000008">
    <property type="protein sequence ID" value="KAL0086384.1"/>
    <property type="molecule type" value="Genomic_DNA"/>
</dbReference>
<name>A0ABR3AZS7_PHYBL</name>
<proteinExistence type="predicted"/>
<accession>A0ABR3AZS7</accession>
<protein>
    <submittedName>
        <fullName evidence="2">Uncharacterized protein</fullName>
    </submittedName>
</protein>
<comment type="caution">
    <text evidence="2">The sequence shown here is derived from an EMBL/GenBank/DDBJ whole genome shotgun (WGS) entry which is preliminary data.</text>
</comment>
<keyword evidence="1" id="KW-0472">Membrane</keyword>